<evidence type="ECO:0000256" key="2">
    <source>
        <dbReference type="ARBA" id="ARBA00023125"/>
    </source>
</evidence>
<dbReference type="InterPro" id="IPR009057">
    <property type="entry name" value="Homeodomain-like_sf"/>
</dbReference>
<name>A0A6B8RU74_9BACL</name>
<evidence type="ECO:0000256" key="1">
    <source>
        <dbReference type="ARBA" id="ARBA00023015"/>
    </source>
</evidence>
<dbReference type="SUPFAM" id="SSF46689">
    <property type="entry name" value="Homeodomain-like"/>
    <property type="match status" value="1"/>
</dbReference>
<evidence type="ECO:0000256" key="4">
    <source>
        <dbReference type="SAM" id="Phobius"/>
    </source>
</evidence>
<evidence type="ECO:0000313" key="6">
    <source>
        <dbReference type="EMBL" id="QGQ99487.1"/>
    </source>
</evidence>
<keyword evidence="7" id="KW-1185">Reference proteome</keyword>
<protein>
    <submittedName>
        <fullName evidence="6">Helix-turn-helix domain-containing protein</fullName>
    </submittedName>
</protein>
<dbReference type="GO" id="GO:0003700">
    <property type="term" value="F:DNA-binding transcription factor activity"/>
    <property type="evidence" value="ECO:0007669"/>
    <property type="project" value="InterPro"/>
</dbReference>
<keyword evidence="4" id="KW-1133">Transmembrane helix</keyword>
<proteinExistence type="predicted"/>
<dbReference type="InterPro" id="IPR020449">
    <property type="entry name" value="Tscrpt_reg_AraC-type_HTH"/>
</dbReference>
<dbReference type="Pfam" id="PF12833">
    <property type="entry name" value="HTH_18"/>
    <property type="match status" value="1"/>
</dbReference>
<dbReference type="PROSITE" id="PS00041">
    <property type="entry name" value="HTH_ARAC_FAMILY_1"/>
    <property type="match status" value="1"/>
</dbReference>
<gene>
    <name evidence="6" type="ORF">EHS13_33815</name>
</gene>
<dbReference type="InterPro" id="IPR018060">
    <property type="entry name" value="HTH_AraC"/>
</dbReference>
<accession>A0A6B8RU74</accession>
<organism evidence="6 7">
    <name type="scientific">Paenibacillus psychroresistens</name>
    <dbReference type="NCBI Taxonomy" id="1778678"/>
    <lineage>
        <taxon>Bacteria</taxon>
        <taxon>Bacillati</taxon>
        <taxon>Bacillota</taxon>
        <taxon>Bacilli</taxon>
        <taxon>Bacillales</taxon>
        <taxon>Paenibacillaceae</taxon>
        <taxon>Paenibacillus</taxon>
    </lineage>
</organism>
<dbReference type="Gene3D" id="3.30.450.20">
    <property type="entry name" value="PAS domain"/>
    <property type="match status" value="1"/>
</dbReference>
<dbReference type="Gene3D" id="6.10.340.10">
    <property type="match status" value="1"/>
</dbReference>
<dbReference type="AlphaFoldDB" id="A0A6B8RU74"/>
<feature type="transmembrane region" description="Helical" evidence="4">
    <location>
        <begin position="20"/>
        <end position="39"/>
    </location>
</feature>
<feature type="domain" description="HTH araC/xylS-type" evidence="5">
    <location>
        <begin position="659"/>
        <end position="758"/>
    </location>
</feature>
<keyword evidence="3" id="KW-0804">Transcription</keyword>
<dbReference type="PRINTS" id="PR00032">
    <property type="entry name" value="HTHARAC"/>
</dbReference>
<dbReference type="InterPro" id="IPR018062">
    <property type="entry name" value="HTH_AraC-typ_CS"/>
</dbReference>
<dbReference type="GO" id="GO:0043565">
    <property type="term" value="F:sequence-specific DNA binding"/>
    <property type="evidence" value="ECO:0007669"/>
    <property type="project" value="InterPro"/>
</dbReference>
<dbReference type="KEGG" id="ppsc:EHS13_33815"/>
<dbReference type="SMART" id="SM00342">
    <property type="entry name" value="HTH_ARAC"/>
    <property type="match status" value="1"/>
</dbReference>
<dbReference type="EMBL" id="CP034235">
    <property type="protein sequence ID" value="QGQ99487.1"/>
    <property type="molecule type" value="Genomic_DNA"/>
</dbReference>
<evidence type="ECO:0000256" key="3">
    <source>
        <dbReference type="ARBA" id="ARBA00023163"/>
    </source>
</evidence>
<keyword evidence="4" id="KW-0472">Membrane</keyword>
<dbReference type="PANTHER" id="PTHR43280">
    <property type="entry name" value="ARAC-FAMILY TRANSCRIPTIONAL REGULATOR"/>
    <property type="match status" value="1"/>
</dbReference>
<evidence type="ECO:0000313" key="7">
    <source>
        <dbReference type="Proteomes" id="UP000426246"/>
    </source>
</evidence>
<feature type="transmembrane region" description="Helical" evidence="4">
    <location>
        <begin position="290"/>
        <end position="309"/>
    </location>
</feature>
<dbReference type="OrthoDB" id="2650757at2"/>
<dbReference type="RefSeq" id="WP_155704652.1">
    <property type="nucleotide sequence ID" value="NZ_CP034235.1"/>
</dbReference>
<sequence length="761" mass="86818">MTFLKRILQYRIYRRLVISYLLLMIVTITLLCTILYTLFSSSAVKEIEQSSKEMLSQVSYTANVVYKQVQDITFQLLNDNQIMTFIYADEENKLINYNASLLLGKVNGLNPLIANISLYNFTNGAYVDTAGYEPDRKFAAAKQTQYIGLYPQEKVKEGKESLHVLTFKILPEQFAGIITSAIIVDLKESTIQNTMLSISASQKDANYFVVDSKGTVLSHSDTTRFMDNFSSQDYIQDILKGDKLQGSLVRSIDHKQMLITYVNSSALNWYFISVRPYDQLLSNIHQLRNMTLLFGFLLFIIGLTLSLLFSGNFYNPIKALVDKVNENGNAAKPPLLRFDEYELLSEAFSSSLESAKTMQNSLNRSTELLNNSYIFNVIKGNLDKGVIAYEVGREWLERLRGPQFAVLLFRIDGLRMLKERYNAFDRRLFRFAVSNIAQELLSKVFKVDIAIVEEEETVILIQTDQVSFDKDFYFLLAEIQDTINAYYKITVSISIGDLCDSVGDINGSYQCAQQYMKEKLFAGNGAILDATSVSRGKEMTTRYPSSNERKLIDSIKLCHKKSIQNEVSIWSGYLARSSHTQAIQYTNFLFHAIIREFESITEWWAMDPIEFNQVMDDIHYIETLDEMEQLLTSFCFRIVSLIEENKNDVAAAKNAKVIEEVKRFLHKQYADPSLSLELASDHVGLSAGYIGKLFKSITGSSFNDYVAIIRMEQAKTWLTTTNEAVAQIGEKVGIYNVSYFSTLFKKKYGMTPSQYREQPGP</sequence>
<dbReference type="Proteomes" id="UP000426246">
    <property type="component" value="Chromosome"/>
</dbReference>
<dbReference type="PROSITE" id="PS01124">
    <property type="entry name" value="HTH_ARAC_FAMILY_2"/>
    <property type="match status" value="1"/>
</dbReference>
<dbReference type="PANTHER" id="PTHR43280:SF34">
    <property type="entry name" value="ARAC-FAMILY TRANSCRIPTIONAL REGULATOR"/>
    <property type="match status" value="1"/>
</dbReference>
<evidence type="ECO:0000259" key="5">
    <source>
        <dbReference type="PROSITE" id="PS01124"/>
    </source>
</evidence>
<dbReference type="Gene3D" id="1.10.10.60">
    <property type="entry name" value="Homeodomain-like"/>
    <property type="match status" value="2"/>
</dbReference>
<keyword evidence="2" id="KW-0238">DNA-binding</keyword>
<keyword evidence="1" id="KW-0805">Transcription regulation</keyword>
<reference evidence="7" key="1">
    <citation type="submission" date="2018-11" db="EMBL/GenBank/DDBJ databases">
        <title>Complete genome sequence of Paenibacillus sp. ML311-T8.</title>
        <authorList>
            <person name="Nam Y.-D."/>
            <person name="Kang J."/>
            <person name="Chung W.-H."/>
            <person name="Park Y.S."/>
        </authorList>
    </citation>
    <scope>NUCLEOTIDE SEQUENCE [LARGE SCALE GENOMIC DNA]</scope>
    <source>
        <strain evidence="7">ML311-T8</strain>
    </source>
</reference>
<keyword evidence="4" id="KW-0812">Transmembrane</keyword>